<keyword evidence="3" id="KW-1185">Reference proteome</keyword>
<dbReference type="Proteomes" id="UP000297245">
    <property type="component" value="Unassembled WGS sequence"/>
</dbReference>
<dbReference type="InterPro" id="IPR003781">
    <property type="entry name" value="CoA-bd"/>
</dbReference>
<name>A0A4S8M8Y0_DENBC</name>
<evidence type="ECO:0000313" key="2">
    <source>
        <dbReference type="EMBL" id="THU98834.1"/>
    </source>
</evidence>
<dbReference type="InterPro" id="IPR036291">
    <property type="entry name" value="NAD(P)-bd_dom_sf"/>
</dbReference>
<evidence type="ECO:0000259" key="1">
    <source>
        <dbReference type="SMART" id="SM00881"/>
    </source>
</evidence>
<dbReference type="Pfam" id="PF13380">
    <property type="entry name" value="CoA_binding_2"/>
    <property type="match status" value="1"/>
</dbReference>
<dbReference type="SMART" id="SM00881">
    <property type="entry name" value="CoA_binding"/>
    <property type="match status" value="1"/>
</dbReference>
<feature type="domain" description="CoA-binding" evidence="1">
    <location>
        <begin position="7"/>
        <end position="101"/>
    </location>
</feature>
<gene>
    <name evidence="2" type="ORF">K435DRAFT_660149</name>
</gene>
<dbReference type="EMBL" id="ML179129">
    <property type="protein sequence ID" value="THU98834.1"/>
    <property type="molecule type" value="Genomic_DNA"/>
</dbReference>
<dbReference type="AlphaFoldDB" id="A0A4S8M8Y0"/>
<dbReference type="SUPFAM" id="SSF51735">
    <property type="entry name" value="NAD(P)-binding Rossmann-fold domains"/>
    <property type="match status" value="1"/>
</dbReference>
<accession>A0A4S8M8Y0</accession>
<feature type="non-terminal residue" evidence="2">
    <location>
        <position position="110"/>
    </location>
</feature>
<proteinExistence type="predicted"/>
<dbReference type="PANTHER" id="PTHR33303">
    <property type="entry name" value="CYTOPLASMIC PROTEIN-RELATED"/>
    <property type="match status" value="1"/>
</dbReference>
<sequence>MESRKKGFESLSRVAVVGASSNDAKPSAKILRYLLSIGKKAIPINPRYKTLQNQDCLPSLQGISEPENTAVSIVVNPKVTLKVLKTAEEIGIPYLWLQPGTTDAAVLSYI</sequence>
<evidence type="ECO:0000313" key="3">
    <source>
        <dbReference type="Proteomes" id="UP000297245"/>
    </source>
</evidence>
<dbReference type="PANTHER" id="PTHR33303:SF2">
    <property type="entry name" value="COA-BINDING DOMAIN-CONTAINING PROTEIN"/>
    <property type="match status" value="1"/>
</dbReference>
<reference evidence="2 3" key="1">
    <citation type="journal article" date="2019" name="Nat. Ecol. Evol.">
        <title>Megaphylogeny resolves global patterns of mushroom evolution.</title>
        <authorList>
            <person name="Varga T."/>
            <person name="Krizsan K."/>
            <person name="Foldi C."/>
            <person name="Dima B."/>
            <person name="Sanchez-Garcia M."/>
            <person name="Sanchez-Ramirez S."/>
            <person name="Szollosi G.J."/>
            <person name="Szarkandi J.G."/>
            <person name="Papp V."/>
            <person name="Albert L."/>
            <person name="Andreopoulos W."/>
            <person name="Angelini C."/>
            <person name="Antonin V."/>
            <person name="Barry K.W."/>
            <person name="Bougher N.L."/>
            <person name="Buchanan P."/>
            <person name="Buyck B."/>
            <person name="Bense V."/>
            <person name="Catcheside P."/>
            <person name="Chovatia M."/>
            <person name="Cooper J."/>
            <person name="Damon W."/>
            <person name="Desjardin D."/>
            <person name="Finy P."/>
            <person name="Geml J."/>
            <person name="Haridas S."/>
            <person name="Hughes K."/>
            <person name="Justo A."/>
            <person name="Karasinski D."/>
            <person name="Kautmanova I."/>
            <person name="Kiss B."/>
            <person name="Kocsube S."/>
            <person name="Kotiranta H."/>
            <person name="LaButti K.M."/>
            <person name="Lechner B.E."/>
            <person name="Liimatainen K."/>
            <person name="Lipzen A."/>
            <person name="Lukacs Z."/>
            <person name="Mihaltcheva S."/>
            <person name="Morgado L.N."/>
            <person name="Niskanen T."/>
            <person name="Noordeloos M.E."/>
            <person name="Ohm R.A."/>
            <person name="Ortiz-Santana B."/>
            <person name="Ovrebo C."/>
            <person name="Racz N."/>
            <person name="Riley R."/>
            <person name="Savchenko A."/>
            <person name="Shiryaev A."/>
            <person name="Soop K."/>
            <person name="Spirin V."/>
            <person name="Szebenyi C."/>
            <person name="Tomsovsky M."/>
            <person name="Tulloss R.E."/>
            <person name="Uehling J."/>
            <person name="Grigoriev I.V."/>
            <person name="Vagvolgyi C."/>
            <person name="Papp T."/>
            <person name="Martin F.M."/>
            <person name="Miettinen O."/>
            <person name="Hibbett D.S."/>
            <person name="Nagy L.G."/>
        </authorList>
    </citation>
    <scope>NUCLEOTIDE SEQUENCE [LARGE SCALE GENOMIC DNA]</scope>
    <source>
        <strain evidence="2 3">CBS 962.96</strain>
    </source>
</reference>
<protein>
    <submittedName>
        <fullName evidence="2">NAD(P)-binding protein</fullName>
    </submittedName>
</protein>
<dbReference type="Gene3D" id="3.40.50.720">
    <property type="entry name" value="NAD(P)-binding Rossmann-like Domain"/>
    <property type="match status" value="1"/>
</dbReference>
<dbReference type="OrthoDB" id="5138418at2759"/>
<organism evidence="2 3">
    <name type="scientific">Dendrothele bispora (strain CBS 962.96)</name>
    <dbReference type="NCBI Taxonomy" id="1314807"/>
    <lineage>
        <taxon>Eukaryota</taxon>
        <taxon>Fungi</taxon>
        <taxon>Dikarya</taxon>
        <taxon>Basidiomycota</taxon>
        <taxon>Agaricomycotina</taxon>
        <taxon>Agaricomycetes</taxon>
        <taxon>Agaricomycetidae</taxon>
        <taxon>Agaricales</taxon>
        <taxon>Agaricales incertae sedis</taxon>
        <taxon>Dendrothele</taxon>
    </lineage>
</organism>